<evidence type="ECO:0000313" key="2">
    <source>
        <dbReference type="Proteomes" id="UP001183420"/>
    </source>
</evidence>
<reference evidence="2" key="1">
    <citation type="submission" date="2023-07" db="EMBL/GenBank/DDBJ databases">
        <title>30 novel species of actinomycetes from the DSMZ collection.</title>
        <authorList>
            <person name="Nouioui I."/>
        </authorList>
    </citation>
    <scope>NUCLEOTIDE SEQUENCE [LARGE SCALE GENOMIC DNA]</scope>
    <source>
        <strain evidence="2">DSM 44918</strain>
    </source>
</reference>
<dbReference type="Proteomes" id="UP001183420">
    <property type="component" value="Unassembled WGS sequence"/>
</dbReference>
<evidence type="ECO:0000313" key="1">
    <source>
        <dbReference type="EMBL" id="MDT0321427.1"/>
    </source>
</evidence>
<proteinExistence type="predicted"/>
<gene>
    <name evidence="1" type="ORF">RNC47_24155</name>
</gene>
<dbReference type="RefSeq" id="WP_311601644.1">
    <property type="nucleotide sequence ID" value="NZ_JAVREM010000040.1"/>
</dbReference>
<protein>
    <recommendedName>
        <fullName evidence="3">ParB/Sulfiredoxin domain-containing protein</fullName>
    </recommendedName>
</protein>
<accession>A0ABU2LV00</accession>
<name>A0ABU2LV00_9ACTN</name>
<evidence type="ECO:0008006" key="3">
    <source>
        <dbReference type="Google" id="ProtNLM"/>
    </source>
</evidence>
<keyword evidence="2" id="KW-1185">Reference proteome</keyword>
<organism evidence="1 2">
    <name type="scientific">Streptomyces millisiae</name>
    <dbReference type="NCBI Taxonomy" id="3075542"/>
    <lineage>
        <taxon>Bacteria</taxon>
        <taxon>Bacillati</taxon>
        <taxon>Actinomycetota</taxon>
        <taxon>Actinomycetes</taxon>
        <taxon>Kitasatosporales</taxon>
        <taxon>Streptomycetaceae</taxon>
        <taxon>Streptomyces</taxon>
    </lineage>
</organism>
<dbReference type="EMBL" id="JAVREM010000040">
    <property type="protein sequence ID" value="MDT0321427.1"/>
    <property type="molecule type" value="Genomic_DNA"/>
</dbReference>
<comment type="caution">
    <text evidence="1">The sequence shown here is derived from an EMBL/GenBank/DDBJ whole genome shotgun (WGS) entry which is preliminary data.</text>
</comment>
<sequence>MVSTRDRSDTALRVGDYLGIARGPWPRGEPRGGAGFARIERLERLDDPSGLLEPPDDVLGALLVGAATDPIVVAFCHGVPGPLLLRRGDHEIWDDVDPERRALDDGRPWWGLGERPLFAGAALAPCPNAGIANVGNAAPRALAEEAGVGRRRAASFAKPAASLRAGDYLQIHTERLPAVDAAPDEGFYRVEWLGQVEDAAMPVWLNDRAWAGDALVLARVHELPGTLVLPGRQRVRVLIQPNIERVAWDREDPSGVGFAFRQVREIGRDPSDHPVPEPPADEAALYPSVYRDPRARRLRLEGRDAVRIVPLTALPWPHGLFKCPHAERAKALERTYPREKAAGQVAHAELFARLTPEDFAACPYHQQELDWPAIAAAVCDAWRSVPAETKQEQRFEAVDRVMADPRLTGQERVWAQRLCAVPITWTEGALTLTDGQHRLCALRAGGVEAIGVDGRHLPDATYPPPEEAAEHARRTVKDFWTAHCSARFGTGRWARLATRAAVRSRLVRRLLRVGHRGT</sequence>